<accession>K2G0V2</accession>
<evidence type="ECO:0008006" key="2">
    <source>
        <dbReference type="Google" id="ProtNLM"/>
    </source>
</evidence>
<dbReference type="EMBL" id="AMFJ01000275">
    <property type="protein sequence ID" value="EKE28873.1"/>
    <property type="molecule type" value="Genomic_DNA"/>
</dbReference>
<gene>
    <name evidence="1" type="ORF">ACD_3C00001G0014</name>
</gene>
<evidence type="ECO:0000313" key="1">
    <source>
        <dbReference type="EMBL" id="EKE28873.1"/>
    </source>
</evidence>
<name>K2G0V2_9BACT</name>
<dbReference type="SUPFAM" id="SSF82185">
    <property type="entry name" value="Histone H3 K4-specific methyltransferase SET7/9 N-terminal domain"/>
    <property type="match status" value="1"/>
</dbReference>
<protein>
    <recommendedName>
        <fullName evidence="2">Nicotinic acid mononucleotide adenyltransferase</fullName>
    </recommendedName>
</protein>
<comment type="caution">
    <text evidence="1">The sequence shown here is derived from an EMBL/GenBank/DDBJ whole genome shotgun (WGS) entry which is preliminary data.</text>
</comment>
<dbReference type="Gene3D" id="3.90.930.1">
    <property type="match status" value="1"/>
</dbReference>
<sequence length="94" mass="11541">MKNDLYYTNGQKISEQNGDILTYYFKTGKIKAKWKSINGIMDWDWIFNRESGELWQIWNFMANEKHGEWIRYGREWKIEYHALFNEGKIVRKIK</sequence>
<organism evidence="1">
    <name type="scientific">uncultured bacterium</name>
    <name type="common">gcode 4</name>
    <dbReference type="NCBI Taxonomy" id="1234023"/>
    <lineage>
        <taxon>Bacteria</taxon>
        <taxon>environmental samples</taxon>
    </lineage>
</organism>
<reference evidence="1" key="1">
    <citation type="journal article" date="2012" name="Science">
        <title>Fermentation, hydrogen, and sulfur metabolism in multiple uncultivated bacterial phyla.</title>
        <authorList>
            <person name="Wrighton K.C."/>
            <person name="Thomas B.C."/>
            <person name="Sharon I."/>
            <person name="Miller C.S."/>
            <person name="Castelle C.J."/>
            <person name="VerBerkmoes N.C."/>
            <person name="Wilkins M.J."/>
            <person name="Hettich R.L."/>
            <person name="Lipton M.S."/>
            <person name="Williams K.H."/>
            <person name="Long P.E."/>
            <person name="Banfield J.F."/>
        </authorList>
    </citation>
    <scope>NUCLEOTIDE SEQUENCE [LARGE SCALE GENOMIC DNA]</scope>
</reference>
<proteinExistence type="predicted"/>
<dbReference type="AlphaFoldDB" id="K2G0V2"/>